<dbReference type="Pfam" id="PF01903">
    <property type="entry name" value="CbiX"/>
    <property type="match status" value="1"/>
</dbReference>
<evidence type="ECO:0000313" key="5">
    <source>
        <dbReference type="Proteomes" id="UP001558481"/>
    </source>
</evidence>
<comment type="caution">
    <text evidence="4">The sequence shown here is derived from an EMBL/GenBank/DDBJ whole genome shotgun (WGS) entry which is preliminary data.</text>
</comment>
<dbReference type="InterPro" id="IPR050963">
    <property type="entry name" value="Sirohydro_Cobaltochel/CbiX"/>
</dbReference>
<proteinExistence type="predicted"/>
<evidence type="ECO:0000256" key="1">
    <source>
        <dbReference type="ARBA" id="ARBA00022723"/>
    </source>
</evidence>
<evidence type="ECO:0000256" key="3">
    <source>
        <dbReference type="SAM" id="MobiDB-lite"/>
    </source>
</evidence>
<accession>A0ABV3V223</accession>
<dbReference type="Gene3D" id="3.40.50.1400">
    <property type="match status" value="2"/>
</dbReference>
<dbReference type="RefSeq" id="WP_368629647.1">
    <property type="nucleotide sequence ID" value="NZ_JAYWLU010000004.1"/>
</dbReference>
<gene>
    <name evidence="4" type="ORF">VVR66_05025</name>
</gene>
<dbReference type="CDD" id="cd03416">
    <property type="entry name" value="CbiX_SirB_N"/>
    <property type="match status" value="1"/>
</dbReference>
<dbReference type="EMBL" id="JAYWLU010000004">
    <property type="protein sequence ID" value="MEX3594068.1"/>
    <property type="molecule type" value="Genomic_DNA"/>
</dbReference>
<organism evidence="4 5">
    <name type="scientific">Kocuria carniphila</name>
    <dbReference type="NCBI Taxonomy" id="262208"/>
    <lineage>
        <taxon>Bacteria</taxon>
        <taxon>Bacillati</taxon>
        <taxon>Actinomycetota</taxon>
        <taxon>Actinomycetes</taxon>
        <taxon>Micrococcales</taxon>
        <taxon>Micrococcaceae</taxon>
        <taxon>Kocuria</taxon>
    </lineage>
</organism>
<name>A0ABV3V223_9MICC</name>
<evidence type="ECO:0000313" key="4">
    <source>
        <dbReference type="EMBL" id="MEX3594068.1"/>
    </source>
</evidence>
<sequence length="295" mass="30806">MMARDEPAAQANGAVQRTAHARPVLLACAHGTGNSEGQAAVAQLVEEVRAELESVRVIDTWVDVQEPSLTDRTRELASEPAVIVPLLLSAGYHVYVDMARAIKGNPEHRVAAALGPDPRLSVIMARRLTEALREQGAAPITENDTVLMAAAGSSEPDAVRDCRVTADHLAHELGVPVQVAFLSAAEPTVSDVVAEARESAGNLASNRASGLENGQERGSESGSGSCQVGGSATGRVSTTGRVLVATYLLAPGFFHNKTLKAGADITAAPLLLPDAPTPPELTELVIEHYEQAVHG</sequence>
<dbReference type="PANTHER" id="PTHR33542:SF5">
    <property type="entry name" value="FERROCHELATASE CHE1"/>
    <property type="match status" value="1"/>
</dbReference>
<protein>
    <submittedName>
        <fullName evidence="4">CbiX/SirB N-terminal domain-containing protein</fullName>
    </submittedName>
</protein>
<keyword evidence="2" id="KW-0456">Lyase</keyword>
<dbReference type="SUPFAM" id="SSF53800">
    <property type="entry name" value="Chelatase"/>
    <property type="match status" value="1"/>
</dbReference>
<evidence type="ECO:0000256" key="2">
    <source>
        <dbReference type="ARBA" id="ARBA00023239"/>
    </source>
</evidence>
<dbReference type="InterPro" id="IPR002762">
    <property type="entry name" value="CbiX-like"/>
</dbReference>
<dbReference type="Proteomes" id="UP001558481">
    <property type="component" value="Unassembled WGS sequence"/>
</dbReference>
<keyword evidence="5" id="KW-1185">Reference proteome</keyword>
<keyword evidence="1" id="KW-0479">Metal-binding</keyword>
<reference evidence="4 5" key="1">
    <citation type="journal article" date="2024" name="Fungal Genet. Biol.">
        <title>The porcine skin microbiome exhibits broad fungal antagonism.</title>
        <authorList>
            <person name="De La Cruz K.F."/>
            <person name="Townsend E.C."/>
            <person name="Alex Cheong J.Z."/>
            <person name="Salamzade R."/>
            <person name="Liu A."/>
            <person name="Sandstrom S."/>
            <person name="Davila E."/>
            <person name="Huang L."/>
            <person name="Xu K.H."/>
            <person name="Wu S.Y."/>
            <person name="Meudt J.J."/>
            <person name="Shanmuganayagam D."/>
            <person name="Gibson A.L.F."/>
            <person name="Kalan L.R."/>
        </authorList>
    </citation>
    <scope>NUCLEOTIDE SEQUENCE [LARGE SCALE GENOMIC DNA]</scope>
    <source>
        <strain evidence="4 5">LK2625</strain>
    </source>
</reference>
<dbReference type="PANTHER" id="PTHR33542">
    <property type="entry name" value="SIROHYDROCHLORIN FERROCHELATASE, CHLOROPLASTIC"/>
    <property type="match status" value="1"/>
</dbReference>
<feature type="region of interest" description="Disordered" evidence="3">
    <location>
        <begin position="204"/>
        <end position="234"/>
    </location>
</feature>